<dbReference type="Gene3D" id="3.40.50.620">
    <property type="entry name" value="HUPs"/>
    <property type="match status" value="1"/>
</dbReference>
<sequence length="576" mass="65152">MCGIFCYICLTNNSADGEETLQSCRNVLKNRGPNHESTVWHESRVLFYGSVLWHQGASLCAQPIETDQTVLVFNGDVFQPREDVSKSDTLWLLERIESCRNEADLFHLFACLRGPYSVIFLRKEENRLYFARDAVGRNSLLFGRTRNGNVFISSAGGNAASSIVHELPPNGVYFIDLDMASEPDSVTLLPWTDDCTQLEQIFCNKITIRPNVQLKDYPVQMDSFQHHFNFHTLLANESSTEGDIFDRLLRHPEIKNLCNQLLCTLRESVSERIVNTRQHCKMCLETQEACSHAKIGVLFSGGIDCTILALLADEFVPPNCPIELLNVAFEKVNRSNVKLPQIDWNVPDRVTGHASLDELRRLRPNRTWQFVEINVTRSELNEKRNTIANLVFPLRNVLDESLGAALWFASNGTGQKNGASYSSTCRVLLLGSGADELFGGYTRHKAAFERNSSGAPPEDSYRKAYAALEEELNLDWRRLPSRNLARDDRVISDNGVTPRAPYLQEDFIALVRSLKAYQRCYHPLGPGIGDKLMLRLCAYQLGLTQACMLRKRALQFGSRIADRKQNASDRSTYLED</sequence>
<dbReference type="PROSITE" id="PS51278">
    <property type="entry name" value="GATASE_TYPE_2"/>
    <property type="match status" value="1"/>
</dbReference>
<dbReference type="InterPro" id="IPR017932">
    <property type="entry name" value="GATase_2_dom"/>
</dbReference>
<dbReference type="STRING" id="30069.A0A182YFA2"/>
<dbReference type="InterPro" id="IPR051857">
    <property type="entry name" value="Asn_synthetase_domain"/>
</dbReference>
<dbReference type="VEuPathDB" id="VectorBase:ASTEI20_031581"/>
<dbReference type="PANTHER" id="PTHR45937">
    <property type="entry name" value="ASPARAGINE SYNTHETASE DOMAIN-CONTAINING PROTEIN 1"/>
    <property type="match status" value="1"/>
</dbReference>
<dbReference type="RefSeq" id="XP_035898483.1">
    <property type="nucleotide sequence ID" value="XM_036042590.1"/>
</dbReference>
<evidence type="ECO:0000256" key="3">
    <source>
        <dbReference type="ARBA" id="ARBA00022962"/>
    </source>
</evidence>
<dbReference type="GO" id="GO:0004066">
    <property type="term" value="F:asparagine synthase (glutamine-hydrolyzing) activity"/>
    <property type="evidence" value="ECO:0007669"/>
    <property type="project" value="InterPro"/>
</dbReference>
<dbReference type="KEGG" id="aste:118506005"/>
<evidence type="ECO:0000256" key="2">
    <source>
        <dbReference type="ARBA" id="ARBA00022888"/>
    </source>
</evidence>
<dbReference type="SUPFAM" id="SSF56235">
    <property type="entry name" value="N-terminal nucleophile aminohydrolases (Ntn hydrolases)"/>
    <property type="match status" value="1"/>
</dbReference>
<dbReference type="CDD" id="cd01991">
    <property type="entry name" value="Asn_synthase_B_C"/>
    <property type="match status" value="1"/>
</dbReference>
<dbReference type="EnsemblMetazoa" id="ASTEI07138-RA">
    <property type="protein sequence ID" value="ASTEI07138-PA"/>
    <property type="gene ID" value="ASTEI07138"/>
</dbReference>
<keyword evidence="3" id="KW-0315">Glutamine amidotransferase</keyword>
<reference evidence="5" key="1">
    <citation type="journal article" date="2014" name="Genome Biol.">
        <title>Genome analysis of a major urban malaria vector mosquito, Anopheles stephensi.</title>
        <authorList>
            <person name="Jiang X."/>
            <person name="Peery A."/>
            <person name="Hall A.B."/>
            <person name="Sharma A."/>
            <person name="Chen X.G."/>
            <person name="Waterhouse R.M."/>
            <person name="Komissarov A."/>
            <person name="Riehle M.M."/>
            <person name="Shouche Y."/>
            <person name="Sharakhova M.V."/>
            <person name="Lawson D."/>
            <person name="Pakpour N."/>
            <person name="Arensburger P."/>
            <person name="Davidson V.L."/>
            <person name="Eiglmeier K."/>
            <person name="Emrich S."/>
            <person name="George P."/>
            <person name="Kennedy R.C."/>
            <person name="Mane S.P."/>
            <person name="Maslen G."/>
            <person name="Oringanje C."/>
            <person name="Qi Y."/>
            <person name="Settlage R."/>
            <person name="Tojo M."/>
            <person name="Tubio J.M."/>
            <person name="Unger M.F."/>
            <person name="Wang B."/>
            <person name="Vernick K.D."/>
            <person name="Ribeiro J.M."/>
            <person name="James A.A."/>
            <person name="Michel K."/>
            <person name="Riehle M.A."/>
            <person name="Luckhart S."/>
            <person name="Sharakhov I.V."/>
            <person name="Tu Z."/>
        </authorList>
    </citation>
    <scope>NUCLEOTIDE SEQUENCE [LARGE SCALE GENOMIC DNA]</scope>
    <source>
        <strain evidence="5">Indian</strain>
    </source>
</reference>
<name>A0A182YFA2_ANOST</name>
<keyword evidence="5" id="KW-1185">Reference proteome</keyword>
<dbReference type="Pfam" id="PF00733">
    <property type="entry name" value="Asn_synthase"/>
    <property type="match status" value="1"/>
</dbReference>
<accession>A0A182YFA2</accession>
<protein>
    <submittedName>
        <fullName evidence="4">Uncharacterized protein</fullName>
    </submittedName>
</protein>
<keyword evidence="1" id="KW-0028">Amino-acid biosynthesis</keyword>
<organism evidence="4 5">
    <name type="scientific">Anopheles stephensi</name>
    <name type="common">Indo-Pakistan malaria mosquito</name>
    <dbReference type="NCBI Taxonomy" id="30069"/>
    <lineage>
        <taxon>Eukaryota</taxon>
        <taxon>Metazoa</taxon>
        <taxon>Ecdysozoa</taxon>
        <taxon>Arthropoda</taxon>
        <taxon>Hexapoda</taxon>
        <taxon>Insecta</taxon>
        <taxon>Pterygota</taxon>
        <taxon>Neoptera</taxon>
        <taxon>Endopterygota</taxon>
        <taxon>Diptera</taxon>
        <taxon>Nematocera</taxon>
        <taxon>Culicoidea</taxon>
        <taxon>Culicidae</taxon>
        <taxon>Anophelinae</taxon>
        <taxon>Anopheles</taxon>
    </lineage>
</organism>
<reference evidence="4" key="2">
    <citation type="submission" date="2020-05" db="UniProtKB">
        <authorList>
            <consortium name="EnsemblMetazoa"/>
        </authorList>
    </citation>
    <scope>IDENTIFICATION</scope>
    <source>
        <strain evidence="4">Indian</strain>
    </source>
</reference>
<dbReference type="InterPro" id="IPR001962">
    <property type="entry name" value="Asn_synthase"/>
</dbReference>
<dbReference type="Proteomes" id="UP000076408">
    <property type="component" value="Unassembled WGS sequence"/>
</dbReference>
<proteinExistence type="predicted"/>
<dbReference type="AlphaFoldDB" id="A0A182YFA2"/>
<dbReference type="GeneID" id="118506005"/>
<evidence type="ECO:0000256" key="1">
    <source>
        <dbReference type="ARBA" id="ARBA00022605"/>
    </source>
</evidence>
<dbReference type="OMA" id="SVYESCP"/>
<dbReference type="PANTHER" id="PTHR45937:SF1">
    <property type="entry name" value="ASPARAGINE SYNTHETASE DOMAIN-CONTAINING PROTEIN 1"/>
    <property type="match status" value="1"/>
</dbReference>
<dbReference type="VEuPathDB" id="VectorBase:ASTE006785"/>
<dbReference type="OrthoDB" id="10252281at2759"/>
<dbReference type="InterPro" id="IPR014729">
    <property type="entry name" value="Rossmann-like_a/b/a_fold"/>
</dbReference>
<keyword evidence="2" id="KW-0061">Asparagine biosynthesis</keyword>
<dbReference type="SUPFAM" id="SSF52402">
    <property type="entry name" value="Adenine nucleotide alpha hydrolases-like"/>
    <property type="match status" value="1"/>
</dbReference>
<evidence type="ECO:0000313" key="4">
    <source>
        <dbReference type="EnsemblMetazoa" id="ASTEI07138-PA"/>
    </source>
</evidence>
<dbReference type="GO" id="GO:0006529">
    <property type="term" value="P:asparagine biosynthetic process"/>
    <property type="evidence" value="ECO:0007669"/>
    <property type="project" value="UniProtKB-KW"/>
</dbReference>
<dbReference type="InterPro" id="IPR029055">
    <property type="entry name" value="Ntn_hydrolases_N"/>
</dbReference>
<dbReference type="VEuPathDB" id="VectorBase:ASTEI07138"/>
<evidence type="ECO:0000313" key="5">
    <source>
        <dbReference type="Proteomes" id="UP000076408"/>
    </source>
</evidence>
<dbReference type="Gene3D" id="3.60.20.10">
    <property type="entry name" value="Glutamine Phosphoribosylpyrophosphate, subunit 1, domain 1"/>
    <property type="match status" value="1"/>
</dbReference>